<organism evidence="3 4">
    <name type="scientific">Phragmitibacter flavus</name>
    <dbReference type="NCBI Taxonomy" id="2576071"/>
    <lineage>
        <taxon>Bacteria</taxon>
        <taxon>Pseudomonadati</taxon>
        <taxon>Verrucomicrobiota</taxon>
        <taxon>Verrucomicrobiia</taxon>
        <taxon>Verrucomicrobiales</taxon>
        <taxon>Verrucomicrobiaceae</taxon>
        <taxon>Phragmitibacter</taxon>
    </lineage>
</organism>
<evidence type="ECO:0000259" key="2">
    <source>
        <dbReference type="Pfam" id="PF13581"/>
    </source>
</evidence>
<evidence type="ECO:0000313" key="3">
    <source>
        <dbReference type="EMBL" id="TLD71444.1"/>
    </source>
</evidence>
<keyword evidence="4" id="KW-1185">Reference proteome</keyword>
<sequence>MRTGSLSTKLDVNLYETERLNQMVRQFGKWHQMPDDAVFKISLSIDELVTNIVMHGGRKEPRAHEIVLRLTISNREVHAEIEDDGRAFNPLDAPTPDISASLFERNAGGMGIHLARTLMDAIHYSRIGQRNILTLTKRVA</sequence>
<dbReference type="Pfam" id="PF13581">
    <property type="entry name" value="HATPase_c_2"/>
    <property type="match status" value="1"/>
</dbReference>
<accession>A0A5R8KGL0</accession>
<gene>
    <name evidence="3" type="ORF">FEM03_07915</name>
</gene>
<dbReference type="Gene3D" id="3.30.565.10">
    <property type="entry name" value="Histidine kinase-like ATPase, C-terminal domain"/>
    <property type="match status" value="1"/>
</dbReference>
<evidence type="ECO:0000256" key="1">
    <source>
        <dbReference type="ARBA" id="ARBA00022527"/>
    </source>
</evidence>
<dbReference type="InterPro" id="IPR003594">
    <property type="entry name" value="HATPase_dom"/>
</dbReference>
<comment type="caution">
    <text evidence="3">The sequence shown here is derived from an EMBL/GenBank/DDBJ whole genome shotgun (WGS) entry which is preliminary data.</text>
</comment>
<dbReference type="SUPFAM" id="SSF55874">
    <property type="entry name" value="ATPase domain of HSP90 chaperone/DNA topoisomerase II/histidine kinase"/>
    <property type="match status" value="1"/>
</dbReference>
<dbReference type="GO" id="GO:0005524">
    <property type="term" value="F:ATP binding"/>
    <property type="evidence" value="ECO:0007669"/>
    <property type="project" value="UniProtKB-KW"/>
</dbReference>
<dbReference type="AlphaFoldDB" id="A0A5R8KGL0"/>
<dbReference type="EMBL" id="VAUV01000005">
    <property type="protein sequence ID" value="TLD71444.1"/>
    <property type="molecule type" value="Genomic_DNA"/>
</dbReference>
<dbReference type="GO" id="GO:0004674">
    <property type="term" value="F:protein serine/threonine kinase activity"/>
    <property type="evidence" value="ECO:0007669"/>
    <property type="project" value="UniProtKB-KW"/>
</dbReference>
<keyword evidence="3" id="KW-0067">ATP-binding</keyword>
<name>A0A5R8KGL0_9BACT</name>
<dbReference type="InterPro" id="IPR050267">
    <property type="entry name" value="Anti-sigma-factor_SerPK"/>
</dbReference>
<dbReference type="RefSeq" id="WP_138085656.1">
    <property type="nucleotide sequence ID" value="NZ_VAUV01000005.1"/>
</dbReference>
<feature type="domain" description="Histidine kinase/HSP90-like ATPase" evidence="2">
    <location>
        <begin position="18"/>
        <end position="137"/>
    </location>
</feature>
<keyword evidence="1" id="KW-0808">Transferase</keyword>
<proteinExistence type="predicted"/>
<dbReference type="CDD" id="cd16936">
    <property type="entry name" value="HATPase_RsbW-like"/>
    <property type="match status" value="1"/>
</dbReference>
<dbReference type="Proteomes" id="UP000306196">
    <property type="component" value="Unassembled WGS sequence"/>
</dbReference>
<keyword evidence="3" id="KW-0547">Nucleotide-binding</keyword>
<protein>
    <submittedName>
        <fullName evidence="3">ATP-binding protein</fullName>
    </submittedName>
</protein>
<dbReference type="OrthoDB" id="9792240at2"/>
<keyword evidence="1" id="KW-0723">Serine/threonine-protein kinase</keyword>
<dbReference type="PANTHER" id="PTHR35526">
    <property type="entry name" value="ANTI-SIGMA-F FACTOR RSBW-RELATED"/>
    <property type="match status" value="1"/>
</dbReference>
<dbReference type="InterPro" id="IPR036890">
    <property type="entry name" value="HATPase_C_sf"/>
</dbReference>
<keyword evidence="1" id="KW-0418">Kinase</keyword>
<reference evidence="3 4" key="1">
    <citation type="submission" date="2019-05" db="EMBL/GenBank/DDBJ databases">
        <title>Verrucobacter flavum gen. nov., sp. nov. a new member of the family Verrucomicrobiaceae.</title>
        <authorList>
            <person name="Szuroczki S."/>
            <person name="Abbaszade G."/>
            <person name="Szabo A."/>
            <person name="Felfoldi T."/>
            <person name="Schumann P."/>
            <person name="Boka K."/>
            <person name="Keki Z."/>
            <person name="Toumi M."/>
            <person name="Toth E."/>
        </authorList>
    </citation>
    <scope>NUCLEOTIDE SEQUENCE [LARGE SCALE GENOMIC DNA]</scope>
    <source>
        <strain evidence="3 4">MG-N-17</strain>
    </source>
</reference>
<evidence type="ECO:0000313" key="4">
    <source>
        <dbReference type="Proteomes" id="UP000306196"/>
    </source>
</evidence>